<feature type="chain" id="PRO_5046663247" description="Lipoprotein" evidence="1">
    <location>
        <begin position="25"/>
        <end position="176"/>
    </location>
</feature>
<organism evidence="2 3">
    <name type="scientific">Protaetiibacter mangrovi</name>
    <dbReference type="NCBI Taxonomy" id="2970926"/>
    <lineage>
        <taxon>Bacteria</taxon>
        <taxon>Bacillati</taxon>
        <taxon>Actinomycetota</taxon>
        <taxon>Actinomycetes</taxon>
        <taxon>Micrococcales</taxon>
        <taxon>Microbacteriaceae</taxon>
        <taxon>Protaetiibacter</taxon>
    </lineage>
</organism>
<evidence type="ECO:0008006" key="4">
    <source>
        <dbReference type="Google" id="ProtNLM"/>
    </source>
</evidence>
<keyword evidence="1" id="KW-0732">Signal</keyword>
<dbReference type="Proteomes" id="UP001205337">
    <property type="component" value="Unassembled WGS sequence"/>
</dbReference>
<dbReference type="PROSITE" id="PS51257">
    <property type="entry name" value="PROKAR_LIPOPROTEIN"/>
    <property type="match status" value="1"/>
</dbReference>
<gene>
    <name evidence="2" type="ORF">NUH29_13570</name>
</gene>
<reference evidence="2 3" key="1">
    <citation type="submission" date="2022-08" db="EMBL/GenBank/DDBJ databases">
        <authorList>
            <person name="Li F."/>
        </authorList>
    </citation>
    <scope>NUCLEOTIDE SEQUENCE [LARGE SCALE GENOMIC DNA]</scope>
    <source>
        <strain evidence="2 3">10F1B-8-1</strain>
    </source>
</reference>
<name>A0ABT1ZIR7_9MICO</name>
<comment type="caution">
    <text evidence="2">The sequence shown here is derived from an EMBL/GenBank/DDBJ whole genome shotgun (WGS) entry which is preliminary data.</text>
</comment>
<evidence type="ECO:0000313" key="3">
    <source>
        <dbReference type="Proteomes" id="UP001205337"/>
    </source>
</evidence>
<evidence type="ECO:0000256" key="1">
    <source>
        <dbReference type="SAM" id="SignalP"/>
    </source>
</evidence>
<evidence type="ECO:0000313" key="2">
    <source>
        <dbReference type="EMBL" id="MCS0500577.1"/>
    </source>
</evidence>
<feature type="signal peptide" evidence="1">
    <location>
        <begin position="1"/>
        <end position="24"/>
    </location>
</feature>
<accession>A0ABT1ZIR7</accession>
<keyword evidence="3" id="KW-1185">Reference proteome</keyword>
<proteinExistence type="predicted"/>
<protein>
    <recommendedName>
        <fullName evidence="4">Lipoprotein</fullName>
    </recommendedName>
</protein>
<dbReference type="RefSeq" id="WP_258799763.1">
    <property type="nucleotide sequence ID" value="NZ_JANTHX010000008.1"/>
</dbReference>
<dbReference type="EMBL" id="JANTHX010000008">
    <property type="protein sequence ID" value="MCS0500577.1"/>
    <property type="molecule type" value="Genomic_DNA"/>
</dbReference>
<sequence>MRRTARLLPPALALLLLTACTTPAPMPTLPPTPDADPVFASDEEALAAAEEAYGKYLTAVATVLADGGSQPERLEPFLTADLYAQELPAYEELQEQGWKGVGTYSFAMTPQDVDASSGDIAVYVCDDRSNLDIVDETGNSVVDPGRPDRAASEVLFVWNGGLRIAAQTSWDGGGVC</sequence>